<dbReference type="EMBL" id="JACHOT010000001">
    <property type="protein sequence ID" value="MBB4649269.1"/>
    <property type="molecule type" value="Genomic_DNA"/>
</dbReference>
<dbReference type="RefSeq" id="WP_281379870.1">
    <property type="nucleotide sequence ID" value="NZ_BAAAVZ010000008.1"/>
</dbReference>
<name>A0ABR6KXM3_9HYPH</name>
<sequence length="44" mass="4795">MSWPLVLMLCAAGSIAFLIGIAVGTVIYALPRPRLFGFEVRNDD</sequence>
<proteinExistence type="predicted"/>
<evidence type="ECO:0000256" key="1">
    <source>
        <dbReference type="SAM" id="Phobius"/>
    </source>
</evidence>
<evidence type="ECO:0000313" key="3">
    <source>
        <dbReference type="Proteomes" id="UP000539538"/>
    </source>
</evidence>
<comment type="caution">
    <text evidence="2">The sequence shown here is derived from an EMBL/GenBank/DDBJ whole genome shotgun (WGS) entry which is preliminary data.</text>
</comment>
<keyword evidence="3" id="KW-1185">Reference proteome</keyword>
<keyword evidence="1" id="KW-0472">Membrane</keyword>
<accession>A0ABR6KXM3</accession>
<keyword evidence="1" id="KW-0812">Transmembrane</keyword>
<feature type="transmembrane region" description="Helical" evidence="1">
    <location>
        <begin position="6"/>
        <end position="30"/>
    </location>
</feature>
<evidence type="ECO:0000313" key="2">
    <source>
        <dbReference type="EMBL" id="MBB4649269.1"/>
    </source>
</evidence>
<keyword evidence="1" id="KW-1133">Transmembrane helix</keyword>
<protein>
    <submittedName>
        <fullName evidence="2">Uncharacterized membrane-anchored protein YhcB (DUF1043 family)</fullName>
    </submittedName>
</protein>
<gene>
    <name evidence="2" type="ORF">GGQ99_000991</name>
</gene>
<organism evidence="2 3">
    <name type="scientific">Aminobacter niigataensis</name>
    <dbReference type="NCBI Taxonomy" id="83265"/>
    <lineage>
        <taxon>Bacteria</taxon>
        <taxon>Pseudomonadati</taxon>
        <taxon>Pseudomonadota</taxon>
        <taxon>Alphaproteobacteria</taxon>
        <taxon>Hyphomicrobiales</taxon>
        <taxon>Phyllobacteriaceae</taxon>
        <taxon>Aminobacter</taxon>
    </lineage>
</organism>
<dbReference type="Proteomes" id="UP000539538">
    <property type="component" value="Unassembled WGS sequence"/>
</dbReference>
<reference evidence="2 3" key="1">
    <citation type="submission" date="2020-08" db="EMBL/GenBank/DDBJ databases">
        <title>Genomic Encyclopedia of Type Strains, Phase IV (KMG-IV): sequencing the most valuable type-strain genomes for metagenomic binning, comparative biology and taxonomic classification.</title>
        <authorList>
            <person name="Goeker M."/>
        </authorList>
    </citation>
    <scope>NUCLEOTIDE SEQUENCE [LARGE SCALE GENOMIC DNA]</scope>
    <source>
        <strain evidence="2 3">DSM 7050</strain>
    </source>
</reference>